<evidence type="ECO:0000256" key="4">
    <source>
        <dbReference type="ARBA" id="ARBA00022475"/>
    </source>
</evidence>
<keyword evidence="3 9" id="KW-0813">Transport</keyword>
<dbReference type="InterPro" id="IPR043429">
    <property type="entry name" value="ArtM/GltK/GlnP/TcyL/YhdX-like"/>
</dbReference>
<keyword evidence="12" id="KW-1185">Reference proteome</keyword>
<feature type="domain" description="ABC transmembrane type-1" evidence="10">
    <location>
        <begin position="95"/>
        <end position="388"/>
    </location>
</feature>
<keyword evidence="4" id="KW-1003">Cell membrane</keyword>
<keyword evidence="8 9" id="KW-0472">Membrane</keyword>
<dbReference type="PANTHER" id="PTHR30614:SF37">
    <property type="entry name" value="AMINO-ACID ABC TRANSPORTER PERMEASE PROTEIN YHDX-RELATED"/>
    <property type="match status" value="1"/>
</dbReference>
<comment type="subcellular location">
    <subcellularLocation>
        <location evidence="1">Cell inner membrane</location>
        <topology evidence="1">Multi-pass membrane protein</topology>
    </subcellularLocation>
    <subcellularLocation>
        <location evidence="9">Cell membrane</location>
        <topology evidence="9">Multi-pass membrane protein</topology>
    </subcellularLocation>
</comment>
<evidence type="ECO:0000256" key="6">
    <source>
        <dbReference type="ARBA" id="ARBA00022970"/>
    </source>
</evidence>
<feature type="transmembrane region" description="Helical" evidence="9">
    <location>
        <begin position="369"/>
        <end position="391"/>
    </location>
</feature>
<evidence type="ECO:0000256" key="1">
    <source>
        <dbReference type="ARBA" id="ARBA00004429"/>
    </source>
</evidence>
<accession>A0A0D6JB91</accession>
<evidence type="ECO:0000313" key="11">
    <source>
        <dbReference type="EMBL" id="CPR15294.1"/>
    </source>
</evidence>
<dbReference type="GO" id="GO:0006865">
    <property type="term" value="P:amino acid transport"/>
    <property type="evidence" value="ECO:0007669"/>
    <property type="project" value="UniProtKB-KW"/>
</dbReference>
<dbReference type="KEGG" id="fil:BN1229_v1_0289"/>
<dbReference type="SUPFAM" id="SSF161098">
    <property type="entry name" value="MetI-like"/>
    <property type="match status" value="2"/>
</dbReference>
<name>A0A0D6JB91_9HYPH</name>
<dbReference type="PROSITE" id="PS50928">
    <property type="entry name" value="ABC_TM1"/>
    <property type="match status" value="1"/>
</dbReference>
<comment type="similarity">
    <text evidence="2">Belongs to the binding-protein-dependent transport system permease family. HisMQ subfamily.</text>
</comment>
<proteinExistence type="inferred from homology"/>
<feature type="transmembrane region" description="Helical" evidence="9">
    <location>
        <begin position="188"/>
        <end position="208"/>
    </location>
</feature>
<keyword evidence="5 9" id="KW-0812">Transmembrane</keyword>
<evidence type="ECO:0000256" key="2">
    <source>
        <dbReference type="ARBA" id="ARBA00010072"/>
    </source>
</evidence>
<feature type="transmembrane region" description="Helical" evidence="9">
    <location>
        <begin position="268"/>
        <end position="291"/>
    </location>
</feature>
<evidence type="ECO:0000256" key="7">
    <source>
        <dbReference type="ARBA" id="ARBA00022989"/>
    </source>
</evidence>
<dbReference type="EMBL" id="LN829119">
    <property type="protein sequence ID" value="CPR15294.1"/>
    <property type="molecule type" value="Genomic_DNA"/>
</dbReference>
<evidence type="ECO:0000256" key="8">
    <source>
        <dbReference type="ARBA" id="ARBA00023136"/>
    </source>
</evidence>
<dbReference type="RefSeq" id="WP_244464977.1">
    <property type="nucleotide sequence ID" value="NZ_LN829118.1"/>
</dbReference>
<evidence type="ECO:0000313" key="12">
    <source>
        <dbReference type="Proteomes" id="UP000033187"/>
    </source>
</evidence>
<protein>
    <submittedName>
        <fullName evidence="11">Amino-acid transporter subunit membrane component of ABC superfamily</fullName>
    </submittedName>
</protein>
<dbReference type="NCBIfam" id="TIGR01726">
    <property type="entry name" value="HEQRo_perm_3TM"/>
    <property type="match status" value="1"/>
</dbReference>
<dbReference type="InterPro" id="IPR000515">
    <property type="entry name" value="MetI-like"/>
</dbReference>
<dbReference type="Pfam" id="PF00528">
    <property type="entry name" value="BPD_transp_1"/>
    <property type="match status" value="1"/>
</dbReference>
<dbReference type="InterPro" id="IPR010065">
    <property type="entry name" value="AA_ABC_transptr_permease_3TM"/>
</dbReference>
<evidence type="ECO:0000259" key="10">
    <source>
        <dbReference type="PROSITE" id="PS50928"/>
    </source>
</evidence>
<feature type="transmembrane region" description="Helical" evidence="9">
    <location>
        <begin position="228"/>
        <end position="248"/>
    </location>
</feature>
<keyword evidence="6" id="KW-0029">Amino-acid transport</keyword>
<dbReference type="KEGG" id="fiy:BN1229_v1_0294"/>
<feature type="transmembrane region" description="Helical" evidence="9">
    <location>
        <begin position="90"/>
        <end position="116"/>
    </location>
</feature>
<dbReference type="GO" id="GO:0043190">
    <property type="term" value="C:ATP-binding cassette (ABC) transporter complex"/>
    <property type="evidence" value="ECO:0007669"/>
    <property type="project" value="InterPro"/>
</dbReference>
<dbReference type="GO" id="GO:0022857">
    <property type="term" value="F:transmembrane transporter activity"/>
    <property type="evidence" value="ECO:0007669"/>
    <property type="project" value="InterPro"/>
</dbReference>
<dbReference type="PANTHER" id="PTHR30614">
    <property type="entry name" value="MEMBRANE COMPONENT OF AMINO ACID ABC TRANSPORTER"/>
    <property type="match status" value="1"/>
</dbReference>
<organism evidence="11 12">
    <name type="scientific">Candidatus Filomicrobium marinum</name>
    <dbReference type="NCBI Taxonomy" id="1608628"/>
    <lineage>
        <taxon>Bacteria</taxon>
        <taxon>Pseudomonadati</taxon>
        <taxon>Pseudomonadota</taxon>
        <taxon>Alphaproteobacteria</taxon>
        <taxon>Hyphomicrobiales</taxon>
        <taxon>Hyphomicrobiaceae</taxon>
        <taxon>Filomicrobium</taxon>
    </lineage>
</organism>
<dbReference type="AlphaFoldDB" id="A0A0D6JB91"/>
<dbReference type="InterPro" id="IPR035906">
    <property type="entry name" value="MetI-like_sf"/>
</dbReference>
<evidence type="ECO:0000256" key="3">
    <source>
        <dbReference type="ARBA" id="ARBA00022448"/>
    </source>
</evidence>
<sequence>MAKLARRDGAVKQTRQLTDYFYDPKVRGILFQVIVVALISWLVYGAVLNTVNNLEAQGIASGFGFLDRTAGFDISQSLIPYENTMTYARAFWVGLLNTLLVAVLGIVFATTVGFMIGAARLSQNWLIAQLATAYVEILRNLPPLLMLFAVYFGVLKTLPSPRESLALPFSSYLNSRGLYVPAVHWEPGFGVVVASLFVAAMCVIAYWAWARWRHTQTGRQMPILRPSLGVIVGIPLLAFLLMGMPLSFDPPVQGRFNLTGGIALLPELIALLVGLSLYTSAFIAEIVRAGIMGVPTGQREAAAALGLKPGQILWLVVFPQAMRIIIPPLTNQYLNLTKNSSLAVAIGYPDLVSVFAGTVLNQTNQAVEVILITMSVYLVLSLLTSLFMNWFNQRMALVER</sequence>
<reference evidence="12" key="1">
    <citation type="submission" date="2015-02" db="EMBL/GenBank/DDBJ databases">
        <authorList>
            <person name="Chooi Y.-H."/>
        </authorList>
    </citation>
    <scope>NUCLEOTIDE SEQUENCE [LARGE SCALE GENOMIC DNA]</scope>
    <source>
        <strain evidence="12">strain Y</strain>
    </source>
</reference>
<evidence type="ECO:0000256" key="9">
    <source>
        <dbReference type="RuleBase" id="RU363032"/>
    </source>
</evidence>
<dbReference type="Proteomes" id="UP000033187">
    <property type="component" value="Chromosome 1"/>
</dbReference>
<feature type="transmembrane region" description="Helical" evidence="9">
    <location>
        <begin position="137"/>
        <end position="155"/>
    </location>
</feature>
<evidence type="ECO:0000256" key="5">
    <source>
        <dbReference type="ARBA" id="ARBA00022692"/>
    </source>
</evidence>
<dbReference type="CDD" id="cd06261">
    <property type="entry name" value="TM_PBP2"/>
    <property type="match status" value="1"/>
</dbReference>
<feature type="transmembrane region" description="Helical" evidence="9">
    <location>
        <begin position="29"/>
        <end position="47"/>
    </location>
</feature>
<dbReference type="Gene3D" id="1.10.3720.10">
    <property type="entry name" value="MetI-like"/>
    <property type="match status" value="1"/>
</dbReference>
<keyword evidence="7 9" id="KW-1133">Transmembrane helix</keyword>
<gene>
    <name evidence="11" type="primary">aapQ</name>
    <name evidence="11" type="ORF">YBN1229_v1_0294</name>
</gene>